<reference evidence="1" key="1">
    <citation type="submission" date="2020-03" db="EMBL/GenBank/DDBJ databases">
        <title>The deep terrestrial virosphere.</title>
        <authorList>
            <person name="Holmfeldt K."/>
            <person name="Nilsson E."/>
            <person name="Simone D."/>
            <person name="Lopez-Fernandez M."/>
            <person name="Wu X."/>
            <person name="de Brujin I."/>
            <person name="Lundin D."/>
            <person name="Andersson A."/>
            <person name="Bertilsson S."/>
            <person name="Dopson M."/>
        </authorList>
    </citation>
    <scope>NUCLEOTIDE SEQUENCE</scope>
    <source>
        <strain evidence="1">MM415B01480</strain>
    </source>
</reference>
<evidence type="ECO:0000313" key="1">
    <source>
        <dbReference type="EMBL" id="QJA58213.1"/>
    </source>
</evidence>
<proteinExistence type="predicted"/>
<name>A0A6M3ILF2_9ZZZZ</name>
<dbReference type="EMBL" id="MT141313">
    <property type="protein sequence ID" value="QJA58213.1"/>
    <property type="molecule type" value="Genomic_DNA"/>
</dbReference>
<sequence length="126" mass="14658">MLTSSFEDQVLQSEIGQQILPPLEDRERVPRTPNAPDWANWVEIDRVDYEMRIRPSKWEPSYVSKIINTIATDLNEKYPKIHKKLESNNQFRSKPSAAPTHERARLSYFQVVDGKVRVGYVVEGMV</sequence>
<dbReference type="AlphaFoldDB" id="A0A6M3ILF2"/>
<accession>A0A6M3ILF2</accession>
<protein>
    <submittedName>
        <fullName evidence="1">Uncharacterized protein</fullName>
    </submittedName>
</protein>
<gene>
    <name evidence="1" type="ORF">MM415B01480_0012</name>
</gene>
<organism evidence="1">
    <name type="scientific">viral metagenome</name>
    <dbReference type="NCBI Taxonomy" id="1070528"/>
    <lineage>
        <taxon>unclassified sequences</taxon>
        <taxon>metagenomes</taxon>
        <taxon>organismal metagenomes</taxon>
    </lineage>
</organism>